<comment type="caution">
    <text evidence="3">The sequence shown here is derived from an EMBL/GenBank/DDBJ whole genome shotgun (WGS) entry which is preliminary data.</text>
</comment>
<dbReference type="PANTHER" id="PTHR43861">
    <property type="entry name" value="TRANS-ACONITATE 2-METHYLTRANSFERASE-RELATED"/>
    <property type="match status" value="1"/>
</dbReference>
<name>K8P9X2_9BRAD</name>
<dbReference type="Pfam" id="PF08484">
    <property type="entry name" value="Methyltransf_14"/>
    <property type="match status" value="1"/>
</dbReference>
<dbReference type="SUPFAM" id="SSF53335">
    <property type="entry name" value="S-adenosyl-L-methionine-dependent methyltransferases"/>
    <property type="match status" value="1"/>
</dbReference>
<evidence type="ECO:0000313" key="3">
    <source>
        <dbReference type="EMBL" id="EKS36395.1"/>
    </source>
</evidence>
<dbReference type="Pfam" id="PF13489">
    <property type="entry name" value="Methyltransf_23"/>
    <property type="match status" value="1"/>
</dbReference>
<dbReference type="RefSeq" id="WP_006021516.1">
    <property type="nucleotide sequence ID" value="NZ_KB375283.1"/>
</dbReference>
<dbReference type="eggNOG" id="COG0500">
    <property type="taxonomic scope" value="Bacteria"/>
</dbReference>
<dbReference type="Pfam" id="PF08421">
    <property type="entry name" value="Methyltransf_13"/>
    <property type="match status" value="1"/>
</dbReference>
<evidence type="ECO:0000259" key="2">
    <source>
        <dbReference type="Pfam" id="PF08484"/>
    </source>
</evidence>
<evidence type="ECO:0008006" key="5">
    <source>
        <dbReference type="Google" id="ProtNLM"/>
    </source>
</evidence>
<dbReference type="PATRIC" id="fig|883078.3.peg.2905"/>
<dbReference type="InterPro" id="IPR013691">
    <property type="entry name" value="MeTrfase_14"/>
</dbReference>
<dbReference type="InterPro" id="IPR029063">
    <property type="entry name" value="SAM-dependent_MTases_sf"/>
</dbReference>
<protein>
    <recommendedName>
        <fullName evidence="5">C-methyltransferase domain-containing protein</fullName>
    </recommendedName>
</protein>
<reference evidence="3 4" key="1">
    <citation type="submission" date="2012-04" db="EMBL/GenBank/DDBJ databases">
        <title>The Genome Sequence of Afipia broomeae ATCC 49717.</title>
        <authorList>
            <consortium name="The Broad Institute Genome Sequencing Platform"/>
            <person name="Earl A."/>
            <person name="Ward D."/>
            <person name="Feldgarden M."/>
            <person name="Gevers D."/>
            <person name="Huys G."/>
            <person name="Walker B."/>
            <person name="Young S.K."/>
            <person name="Zeng Q."/>
            <person name="Gargeya S."/>
            <person name="Fitzgerald M."/>
            <person name="Haas B."/>
            <person name="Abouelleil A."/>
            <person name="Alvarado L."/>
            <person name="Arachchi H.M."/>
            <person name="Berlin A."/>
            <person name="Chapman S.B."/>
            <person name="Goldberg J."/>
            <person name="Griggs A."/>
            <person name="Gujja S."/>
            <person name="Hansen M."/>
            <person name="Howarth C."/>
            <person name="Imamovic A."/>
            <person name="Larimer J."/>
            <person name="McCowen C."/>
            <person name="Montmayeur A."/>
            <person name="Murphy C."/>
            <person name="Neiman D."/>
            <person name="Pearson M."/>
            <person name="Priest M."/>
            <person name="Roberts A."/>
            <person name="Saif S."/>
            <person name="Shea T."/>
            <person name="Sisk P."/>
            <person name="Sykes S."/>
            <person name="Wortman J."/>
            <person name="Nusbaum C."/>
            <person name="Birren B."/>
        </authorList>
    </citation>
    <scope>NUCLEOTIDE SEQUENCE [LARGE SCALE GENOMIC DNA]</scope>
    <source>
        <strain evidence="3 4">ATCC 49717</strain>
    </source>
</reference>
<dbReference type="Proteomes" id="UP000001096">
    <property type="component" value="Unassembled WGS sequence"/>
</dbReference>
<dbReference type="HOGENOM" id="CLU_038800_1_0_5"/>
<feature type="domain" description="Methyltransferase putative zinc binding" evidence="1">
    <location>
        <begin position="4"/>
        <end position="65"/>
    </location>
</feature>
<proteinExistence type="predicted"/>
<organism evidence="3 4">
    <name type="scientific">Afipia broomeae ATCC 49717</name>
    <dbReference type="NCBI Taxonomy" id="883078"/>
    <lineage>
        <taxon>Bacteria</taxon>
        <taxon>Pseudomonadati</taxon>
        <taxon>Pseudomonadota</taxon>
        <taxon>Alphaproteobacteria</taxon>
        <taxon>Hyphomicrobiales</taxon>
        <taxon>Nitrobacteraceae</taxon>
        <taxon>Afipia</taxon>
    </lineage>
</organism>
<evidence type="ECO:0000313" key="4">
    <source>
        <dbReference type="Proteomes" id="UP000001096"/>
    </source>
</evidence>
<gene>
    <name evidence="3" type="ORF">HMPREF9695_02813</name>
</gene>
<dbReference type="AlphaFoldDB" id="K8P9X2"/>
<keyword evidence="4" id="KW-1185">Reference proteome</keyword>
<evidence type="ECO:0000259" key="1">
    <source>
        <dbReference type="Pfam" id="PF08421"/>
    </source>
</evidence>
<dbReference type="Gene3D" id="6.20.50.110">
    <property type="entry name" value="Methyltransferase, zinc-binding domain"/>
    <property type="match status" value="1"/>
</dbReference>
<dbReference type="InterPro" id="IPR038576">
    <property type="entry name" value="Methyltransf_Zn-bd_dom_put_sf"/>
</dbReference>
<dbReference type="EMBL" id="AGWX01000004">
    <property type="protein sequence ID" value="EKS36395.1"/>
    <property type="molecule type" value="Genomic_DNA"/>
</dbReference>
<dbReference type="InterPro" id="IPR013630">
    <property type="entry name" value="Methyltransf_Zn-bd_dom_put"/>
</dbReference>
<sequence length="407" mass="44949">MSLCRLCRTPVTRTFIDLGQQPLANSYLKYDQLTQPEARYPLHAKVCDSCFLVQADHDVAAEAIFSDYAYFSSYSSSWVEHSRLYAEAMISRLALKPSSLVVEIASNDGYLLKHFKAAGIDVLGIEPAANVVREAEAHGVKTEIAFFNKYTAGRLGAAGVQADLIAANNVMAHVPDLNDFIAGFPLVLKTQGVLTIEFPHLLNLIQQCQFDTIYHEHYSYLSLLASERALAAHGLRVFDVEELPTHGGSLRLFVCHLTANFAEGAGLHTIRSKEKAAGFDRSAAYELFAPQAQKIREQLRKFLEKAKKDGLTVTAYGAAAKGNTLLNYCEVDSTLVSAVFDKNPHKQGNLLPGSRIPVKSPEEIVQIKPDIILILPWNLSSEIAKEQSVIREWGGRFVTAIPQINIF</sequence>
<feature type="domain" description="C-methyltransferase" evidence="2">
    <location>
        <begin position="244"/>
        <end position="402"/>
    </location>
</feature>
<dbReference type="PANTHER" id="PTHR43861:SF5">
    <property type="entry name" value="BLL5978 PROTEIN"/>
    <property type="match status" value="1"/>
</dbReference>
<dbReference type="Gene3D" id="3.40.50.720">
    <property type="entry name" value="NAD(P)-binding Rossmann-like Domain"/>
    <property type="match status" value="1"/>
</dbReference>
<accession>K8P9X2</accession>
<dbReference type="Gene3D" id="3.40.50.150">
    <property type="entry name" value="Vaccinia Virus protein VP39"/>
    <property type="match status" value="1"/>
</dbReference>